<dbReference type="InterPro" id="IPR035969">
    <property type="entry name" value="Rab-GAP_TBC_sf"/>
</dbReference>
<gene>
    <name evidence="10" type="primary">Tbc1d13</name>
</gene>
<evidence type="ECO:0000256" key="2">
    <source>
        <dbReference type="ARBA" id="ARBA00004496"/>
    </source>
</evidence>
<keyword evidence="4" id="KW-0963">Cytoplasm</keyword>
<dbReference type="GO" id="GO:0005737">
    <property type="term" value="C:cytoplasm"/>
    <property type="evidence" value="ECO:0007669"/>
    <property type="project" value="UniProtKB-SubCell"/>
</dbReference>
<accession>A0A6F9DVC1</accession>
<evidence type="ECO:0000256" key="8">
    <source>
        <dbReference type="ARBA" id="ARBA00067477"/>
    </source>
</evidence>
<dbReference type="PANTHER" id="PTHR22957:SF27">
    <property type="entry name" value="TBC1 DOMAIN FAMILY MEMBER 13"/>
    <property type="match status" value="1"/>
</dbReference>
<evidence type="ECO:0000256" key="1">
    <source>
        <dbReference type="ARBA" id="ARBA00004370"/>
    </source>
</evidence>
<comment type="subcellular location">
    <subcellularLocation>
        <location evidence="2">Cytoplasm</location>
    </subcellularLocation>
    <subcellularLocation>
        <location evidence="1">Membrane</location>
    </subcellularLocation>
</comment>
<dbReference type="GO" id="GO:0006886">
    <property type="term" value="P:intracellular protein transport"/>
    <property type="evidence" value="ECO:0007669"/>
    <property type="project" value="TreeGrafter"/>
</dbReference>
<keyword evidence="3" id="KW-0343">GTPase activation</keyword>
<dbReference type="AlphaFoldDB" id="A0A6F9DVC1"/>
<dbReference type="Pfam" id="PF00566">
    <property type="entry name" value="RabGAP-TBC"/>
    <property type="match status" value="1"/>
</dbReference>
<evidence type="ECO:0000256" key="5">
    <source>
        <dbReference type="ARBA" id="ARBA00023136"/>
    </source>
</evidence>
<evidence type="ECO:0000256" key="4">
    <source>
        <dbReference type="ARBA" id="ARBA00022490"/>
    </source>
</evidence>
<evidence type="ECO:0000259" key="9">
    <source>
        <dbReference type="PROSITE" id="PS50086"/>
    </source>
</evidence>
<dbReference type="Gene3D" id="1.10.8.270">
    <property type="entry name" value="putative rabgap domain of human tbc1 domain family member 14 like domains"/>
    <property type="match status" value="1"/>
</dbReference>
<dbReference type="SUPFAM" id="SSF47923">
    <property type="entry name" value="Ypt/Rab-GAP domain of gyp1p"/>
    <property type="match status" value="2"/>
</dbReference>
<dbReference type="FunFam" id="1.10.8.270:FF:000019">
    <property type="entry name" value="TBC1 domain family member 13"/>
    <property type="match status" value="1"/>
</dbReference>
<evidence type="ECO:0000313" key="10">
    <source>
        <dbReference type="EMBL" id="CAB3266825.1"/>
    </source>
</evidence>
<sequence>MTSSKQNTRETVFLETIGSERIYYKQLQSLCSTGIVETCGIRSLCWKILLNYLPNNRSSWIRVLEKQRQEYNNFLEEVIVQPGLNRTNGPIANAEDHPLNTNPSSEWNTYFKENSILLQIDKDVRRLCPDISFFQNATAYPCKMLHLESSKVESLRKRIERTGLNSQSLTRKKMGISNLINTRKQAIEEYETLMTQGQEAHWEVVERMLFVYAKLNPGTGYVQGMNEIIGPLYYTFASDPNPKWREYAEADTFFCFTLLMGDIRDNFITSLDRSTTGIDASMRRTMNLLQRSDPEVRSKLDKIKIKPEYFLFRWITLLLSQEFPLPDVIHIWDVLFADENRFDLLIAVCVGMIMLIRKELLEKDFSGCVKLLQNYPEHIEIIRVIQEAKNVYKTIHPGS</sequence>
<evidence type="ECO:0000256" key="7">
    <source>
        <dbReference type="ARBA" id="ARBA00064536"/>
    </source>
</evidence>
<evidence type="ECO:0000256" key="6">
    <source>
        <dbReference type="ARBA" id="ARBA00059763"/>
    </source>
</evidence>
<dbReference type="EMBL" id="LR790963">
    <property type="protein sequence ID" value="CAB3266825.1"/>
    <property type="molecule type" value="mRNA"/>
</dbReference>
<feature type="domain" description="Rab-GAP TBC" evidence="9">
    <location>
        <begin position="36"/>
        <end position="339"/>
    </location>
</feature>
<comment type="subunit">
    <text evidence="7">Interacts with RAB1A and RAB10; in a GTP-dependent manner.</text>
</comment>
<dbReference type="GO" id="GO:0005096">
    <property type="term" value="F:GTPase activator activity"/>
    <property type="evidence" value="ECO:0007669"/>
    <property type="project" value="UniProtKB-KW"/>
</dbReference>
<dbReference type="FunFam" id="1.10.472.80:FF:000009">
    <property type="entry name" value="TBC1 domain family member 13"/>
    <property type="match status" value="1"/>
</dbReference>
<dbReference type="PROSITE" id="PS50086">
    <property type="entry name" value="TBC_RABGAP"/>
    <property type="match status" value="1"/>
</dbReference>
<dbReference type="PANTHER" id="PTHR22957">
    <property type="entry name" value="TBC1 DOMAIN FAMILY MEMBER GTPASE-ACTIVATING PROTEIN"/>
    <property type="match status" value="1"/>
</dbReference>
<dbReference type="Gene3D" id="1.10.472.80">
    <property type="entry name" value="Ypt/Rab-GAP domain of gyp1p, domain 3"/>
    <property type="match status" value="1"/>
</dbReference>
<proteinExistence type="evidence at transcript level"/>
<reference evidence="10" key="1">
    <citation type="submission" date="2020-04" db="EMBL/GenBank/DDBJ databases">
        <authorList>
            <person name="Neveu A P."/>
        </authorList>
    </citation>
    <scope>NUCLEOTIDE SEQUENCE</scope>
    <source>
        <tissue evidence="10">Whole embryo</tissue>
    </source>
</reference>
<evidence type="ECO:0000256" key="3">
    <source>
        <dbReference type="ARBA" id="ARBA00022468"/>
    </source>
</evidence>
<dbReference type="InterPro" id="IPR000195">
    <property type="entry name" value="Rab-GAP-TBC_dom"/>
</dbReference>
<dbReference type="SMART" id="SM00164">
    <property type="entry name" value="TBC"/>
    <property type="match status" value="1"/>
</dbReference>
<protein>
    <recommendedName>
        <fullName evidence="8">TBC1 domain family member 13</fullName>
    </recommendedName>
</protein>
<name>A0A6F9DVC1_9ASCI</name>
<comment type="function">
    <text evidence="6">Acts as a GTPase-activating protein for RAB35. Together with RAB35 may be involved in regulation of insulin-induced glucose transporter SLC2A4/GLUT4 translocation to the plasma membrane in adipocytes.</text>
</comment>
<dbReference type="GO" id="GO:0016020">
    <property type="term" value="C:membrane"/>
    <property type="evidence" value="ECO:0007669"/>
    <property type="project" value="UniProtKB-SubCell"/>
</dbReference>
<organism evidence="10">
    <name type="scientific">Phallusia mammillata</name>
    <dbReference type="NCBI Taxonomy" id="59560"/>
    <lineage>
        <taxon>Eukaryota</taxon>
        <taxon>Metazoa</taxon>
        <taxon>Chordata</taxon>
        <taxon>Tunicata</taxon>
        <taxon>Ascidiacea</taxon>
        <taxon>Phlebobranchia</taxon>
        <taxon>Ascidiidae</taxon>
        <taxon>Phallusia</taxon>
    </lineage>
</organism>
<keyword evidence="5" id="KW-0472">Membrane</keyword>